<dbReference type="AlphaFoldDB" id="A0A6I9WWP4"/>
<dbReference type="RefSeq" id="XP_011647894.1">
    <property type="nucleotide sequence ID" value="XM_011649592.2"/>
</dbReference>
<proteinExistence type="predicted"/>
<dbReference type="Proteomes" id="UP000504615">
    <property type="component" value="Unplaced"/>
</dbReference>
<evidence type="ECO:0000256" key="1">
    <source>
        <dbReference type="SAM" id="MobiDB-lite"/>
    </source>
</evidence>
<reference evidence="3" key="1">
    <citation type="submission" date="2025-08" db="UniProtKB">
        <authorList>
            <consortium name="RefSeq"/>
        </authorList>
    </citation>
    <scope>IDENTIFICATION</scope>
</reference>
<keyword evidence="2" id="KW-1185">Reference proteome</keyword>
<dbReference type="GeneID" id="105434033"/>
<protein>
    <submittedName>
        <fullName evidence="3">Uncharacterized protein LOC105434033</fullName>
    </submittedName>
</protein>
<sequence length="209" mass="24176">MRSEEKENEPQDADLQTTTLSCISKMDFTLPKYRNNISPAIDKLMRMINMSSLLTSDDSSDDLPISTNRIFPFNYYLGNDKKFTVPILSIPKESLDVCFSSPKPFVSTYKRDAEDYGAYSMMPLMKKIESSLFQIVREPSLSEVQEVDPNNESAQFGYNEDIIYVSEVYFLLMASNRNRRHNLRERSRRNSKDSAFSEFMGSDKDQMEV</sequence>
<feature type="region of interest" description="Disordered" evidence="1">
    <location>
        <begin position="182"/>
        <end position="209"/>
    </location>
</feature>
<evidence type="ECO:0000313" key="2">
    <source>
        <dbReference type="Proteomes" id="UP000504615"/>
    </source>
</evidence>
<name>A0A6I9WWP4_9HYME</name>
<dbReference type="OrthoDB" id="7540539at2759"/>
<accession>A0A6I9WWP4</accession>
<gene>
    <name evidence="3" type="primary">LOC105434033</name>
</gene>
<evidence type="ECO:0000313" key="3">
    <source>
        <dbReference type="RefSeq" id="XP_011647894.1"/>
    </source>
</evidence>
<organism evidence="2 3">
    <name type="scientific">Pogonomyrmex barbatus</name>
    <name type="common">red harvester ant</name>
    <dbReference type="NCBI Taxonomy" id="144034"/>
    <lineage>
        <taxon>Eukaryota</taxon>
        <taxon>Metazoa</taxon>
        <taxon>Ecdysozoa</taxon>
        <taxon>Arthropoda</taxon>
        <taxon>Hexapoda</taxon>
        <taxon>Insecta</taxon>
        <taxon>Pterygota</taxon>
        <taxon>Neoptera</taxon>
        <taxon>Endopterygota</taxon>
        <taxon>Hymenoptera</taxon>
        <taxon>Apocrita</taxon>
        <taxon>Aculeata</taxon>
        <taxon>Formicoidea</taxon>
        <taxon>Formicidae</taxon>
        <taxon>Myrmicinae</taxon>
        <taxon>Pogonomyrmex</taxon>
    </lineage>
</organism>
<dbReference type="KEGG" id="pbar:105434033"/>